<keyword evidence="4" id="KW-1134">Transmembrane beta strand</keyword>
<dbReference type="SUPFAM" id="SSF49464">
    <property type="entry name" value="Carboxypeptidase regulatory domain-like"/>
    <property type="match status" value="1"/>
</dbReference>
<keyword evidence="4" id="KW-0812">Transmembrane</keyword>
<evidence type="ECO:0000256" key="3">
    <source>
        <dbReference type="ARBA" id="ARBA00023237"/>
    </source>
</evidence>
<dbReference type="Proteomes" id="UP000290204">
    <property type="component" value="Unassembled WGS sequence"/>
</dbReference>
<evidence type="ECO:0000259" key="5">
    <source>
        <dbReference type="SMART" id="SM00965"/>
    </source>
</evidence>
<dbReference type="InterPro" id="IPR023996">
    <property type="entry name" value="TonB-dep_OMP_SusC/RagA"/>
</dbReference>
<dbReference type="Pfam" id="PF13715">
    <property type="entry name" value="CarbopepD_reg_2"/>
    <property type="match status" value="1"/>
</dbReference>
<keyword evidence="1 4" id="KW-0813">Transport</keyword>
<proteinExistence type="inferred from homology"/>
<organism evidence="6 7">
    <name type="scientific">Lacibacter luteus</name>
    <dbReference type="NCBI Taxonomy" id="2508719"/>
    <lineage>
        <taxon>Bacteria</taxon>
        <taxon>Pseudomonadati</taxon>
        <taxon>Bacteroidota</taxon>
        <taxon>Chitinophagia</taxon>
        <taxon>Chitinophagales</taxon>
        <taxon>Chitinophagaceae</taxon>
        <taxon>Lacibacter</taxon>
    </lineage>
</organism>
<dbReference type="NCBIfam" id="TIGR04056">
    <property type="entry name" value="OMP_RagA_SusC"/>
    <property type="match status" value="1"/>
</dbReference>
<dbReference type="Pfam" id="PF07660">
    <property type="entry name" value="STN"/>
    <property type="match status" value="1"/>
</dbReference>
<evidence type="ECO:0000313" key="6">
    <source>
        <dbReference type="EMBL" id="RXK58438.1"/>
    </source>
</evidence>
<dbReference type="OrthoDB" id="1094723at2"/>
<evidence type="ECO:0000313" key="7">
    <source>
        <dbReference type="Proteomes" id="UP000290204"/>
    </source>
</evidence>
<comment type="subcellular location">
    <subcellularLocation>
        <location evidence="4">Cell outer membrane</location>
        <topology evidence="4">Multi-pass membrane protein</topology>
    </subcellularLocation>
</comment>
<dbReference type="Gene3D" id="2.170.130.10">
    <property type="entry name" value="TonB-dependent receptor, plug domain"/>
    <property type="match status" value="1"/>
</dbReference>
<accession>A0A4Q1CEW8</accession>
<dbReference type="InterPro" id="IPR011662">
    <property type="entry name" value="Secretin/TonB_short_N"/>
</dbReference>
<evidence type="ECO:0000256" key="1">
    <source>
        <dbReference type="ARBA" id="ARBA00022448"/>
    </source>
</evidence>
<gene>
    <name evidence="6" type="ORF">ESA94_17530</name>
</gene>
<evidence type="ECO:0000256" key="4">
    <source>
        <dbReference type="PROSITE-ProRule" id="PRU01360"/>
    </source>
</evidence>
<sequence>MFLTALGNNSLWTHVLPSQKLLRIMKLSVFIMFLACLTASAGGYAQKVSISERNVSLEKVFRIIEVQTGYVFFYDYSVLKKSKSVSLKVNNISLDEALALCFKEQPLTYSILNKTIVVKQKQEVVTTSPAAPEVPQAPPPVEVTGVVKSQNADEPLIGATVKVKSASKAVTTNGKGQFTISVDEGAVLVISYVGYVDKEIKIQKAGYYEVKLEVSSKSMNDVVVTGVFYRPKANYTGAASSFSGEDLAKVSNNNLLTALKSVDPSFQLPENINLGSNPNALPEVVLRSGNSLVDLSQPNNTPFSYTTGVNTPLFILDGFEVSLQRINDLDMNRILKVDILKDAAATAIYGSRAANGVIVIETIRPKDGKLRFSYNGNLSIEAPDLSSYDLLNAREKFDIENKANAYTFYNWNFREQDLAFYYNARLAAINSGVNTDWLAQPVQTGIGQKHNIYVEGGGNNALYGINLTYNRISGAMKGSNRQNMSGNTFLSYRVKNFQFRNDLTIYNNKANNSPYGSFSQYARLNPYWSPYDSAGNLKIYLEDVRNLSGARLTNFDTYDNLDGQAVGRPTNPLYNASLNIVDQTSYNSIVNNFSLQWQVKQWLRVSGRVAYQYQADESDKFLPAQHTSFVSKPTFEKGTYTKGYGKKNNIETMLTADVNKAVGAHMIFGTVGVNTSQAKYHTESFMVQGFPNPNLDQLVLGNRFPDATKPTGTESISRMIGFLSNLSYSYDNKYLLDLSYRIDGSSQFGTDKRFAPFWSVGAGWNLHNEKFFKDHSIINRLKLRYSFGYTGSQNFASYLGLTTSQYYTDREYRGVISTYLLGFGNSILAWQKTQKNNIGADITLFKRLDIIANYFVEKTQGSIASISTAPSTGFNSYAENMGDVIGRGWELNTRFNILANPKRRDNWSVFVNMFSVKNKIERVSNTIAKLNEAANNTKSSRPIVRYAAGQSTTAIWAVPSKGIDPSNGYEIFVKKDGTLTNVYDPRDQVIVGDLRADVEGTFGTNFEKNGIGFNVFFRFRYGGQAYNQTLIERVENVNVALYNVDRRVAEQRWLKPGDVTFFKGLIDNAGFAITEPTYATSRFVQDDNSISLENISLYYRFSDQFNKRLKVENTKVTLYSGNMFWMSSIRRERGLDYPFARTFTVMLQTSF</sequence>
<dbReference type="Gene3D" id="2.60.40.1120">
    <property type="entry name" value="Carboxypeptidase-like, regulatory domain"/>
    <property type="match status" value="1"/>
</dbReference>
<protein>
    <submittedName>
        <fullName evidence="6">SusC/RagA family TonB-linked outer membrane protein</fullName>
    </submittedName>
</protein>
<dbReference type="SMART" id="SM00965">
    <property type="entry name" value="STN"/>
    <property type="match status" value="1"/>
</dbReference>
<keyword evidence="7" id="KW-1185">Reference proteome</keyword>
<dbReference type="AlphaFoldDB" id="A0A4Q1CEW8"/>
<comment type="caution">
    <text evidence="6">The sequence shown here is derived from an EMBL/GenBank/DDBJ whole genome shotgun (WGS) entry which is preliminary data.</text>
</comment>
<feature type="domain" description="Secretin/TonB short N-terminal" evidence="5">
    <location>
        <begin position="70"/>
        <end position="121"/>
    </location>
</feature>
<dbReference type="InterPro" id="IPR008969">
    <property type="entry name" value="CarboxyPept-like_regulatory"/>
</dbReference>
<evidence type="ECO:0000256" key="2">
    <source>
        <dbReference type="ARBA" id="ARBA00023136"/>
    </source>
</evidence>
<dbReference type="InterPro" id="IPR023997">
    <property type="entry name" value="TonB-dep_OMP_SusC/RagA_CS"/>
</dbReference>
<dbReference type="Pfam" id="PF07715">
    <property type="entry name" value="Plug"/>
    <property type="match status" value="1"/>
</dbReference>
<dbReference type="GO" id="GO:0009279">
    <property type="term" value="C:cell outer membrane"/>
    <property type="evidence" value="ECO:0007669"/>
    <property type="project" value="UniProtKB-SubCell"/>
</dbReference>
<dbReference type="SUPFAM" id="SSF56935">
    <property type="entry name" value="Porins"/>
    <property type="match status" value="1"/>
</dbReference>
<dbReference type="InterPro" id="IPR039426">
    <property type="entry name" value="TonB-dep_rcpt-like"/>
</dbReference>
<dbReference type="InterPro" id="IPR037066">
    <property type="entry name" value="Plug_dom_sf"/>
</dbReference>
<dbReference type="NCBIfam" id="TIGR04057">
    <property type="entry name" value="SusC_RagA_signa"/>
    <property type="match status" value="1"/>
</dbReference>
<dbReference type="PROSITE" id="PS52016">
    <property type="entry name" value="TONB_DEPENDENT_REC_3"/>
    <property type="match status" value="1"/>
</dbReference>
<comment type="similarity">
    <text evidence="4">Belongs to the TonB-dependent receptor family.</text>
</comment>
<dbReference type="InterPro" id="IPR012910">
    <property type="entry name" value="Plug_dom"/>
</dbReference>
<name>A0A4Q1CEW8_9BACT</name>
<dbReference type="EMBL" id="SDHW01000006">
    <property type="protein sequence ID" value="RXK58438.1"/>
    <property type="molecule type" value="Genomic_DNA"/>
</dbReference>
<keyword evidence="2 4" id="KW-0472">Membrane</keyword>
<reference evidence="6 7" key="1">
    <citation type="submission" date="2019-01" db="EMBL/GenBank/DDBJ databases">
        <title>Lacibacter sp. strain TTM-7.</title>
        <authorList>
            <person name="Chen W.-M."/>
        </authorList>
    </citation>
    <scope>NUCLEOTIDE SEQUENCE [LARGE SCALE GENOMIC DNA]</scope>
    <source>
        <strain evidence="6 7">TTM-7</strain>
    </source>
</reference>
<keyword evidence="3 4" id="KW-0998">Cell outer membrane</keyword>